<protein>
    <submittedName>
        <fullName evidence="3">Uncharacterized protein LOC125179242</fullName>
    </submittedName>
</protein>
<dbReference type="KEGG" id="hazt:125179242"/>
<dbReference type="RefSeq" id="XP_047740677.1">
    <property type="nucleotide sequence ID" value="XM_047884721.1"/>
</dbReference>
<name>A0A979FVX8_HYAAZ</name>
<keyword evidence="2" id="KW-1185">Reference proteome</keyword>
<dbReference type="GeneID" id="125179242"/>
<evidence type="ECO:0000256" key="1">
    <source>
        <dbReference type="SAM" id="Phobius"/>
    </source>
</evidence>
<evidence type="ECO:0000313" key="2">
    <source>
        <dbReference type="Proteomes" id="UP000694843"/>
    </source>
</evidence>
<sequence>MDASQIGGAVGVVLFVIVFVVVGASFGKTRIRARKGNGGANIRSMDAVADSRDGFREALTRREIINRDFQPYVDASSAPATKITQTLSPFPVNHCNVNRLYPESKHEQEYENTKNLYPVGSDGYVIMNSWEETRNLYANEIGNSHI</sequence>
<dbReference type="AlphaFoldDB" id="A0A979FVX8"/>
<keyword evidence="1" id="KW-0812">Transmembrane</keyword>
<evidence type="ECO:0000313" key="3">
    <source>
        <dbReference type="RefSeq" id="XP_047740677.1"/>
    </source>
</evidence>
<keyword evidence="1" id="KW-1133">Transmembrane helix</keyword>
<organism evidence="2 3">
    <name type="scientific">Hyalella azteca</name>
    <name type="common">Amphipod</name>
    <dbReference type="NCBI Taxonomy" id="294128"/>
    <lineage>
        <taxon>Eukaryota</taxon>
        <taxon>Metazoa</taxon>
        <taxon>Ecdysozoa</taxon>
        <taxon>Arthropoda</taxon>
        <taxon>Crustacea</taxon>
        <taxon>Multicrustacea</taxon>
        <taxon>Malacostraca</taxon>
        <taxon>Eumalacostraca</taxon>
        <taxon>Peracarida</taxon>
        <taxon>Amphipoda</taxon>
        <taxon>Senticaudata</taxon>
        <taxon>Talitrida</taxon>
        <taxon>Talitroidea</taxon>
        <taxon>Hyalellidae</taxon>
        <taxon>Hyalella</taxon>
    </lineage>
</organism>
<dbReference type="Proteomes" id="UP000694843">
    <property type="component" value="Unplaced"/>
</dbReference>
<feature type="transmembrane region" description="Helical" evidence="1">
    <location>
        <begin position="6"/>
        <end position="26"/>
    </location>
</feature>
<keyword evidence="1" id="KW-0472">Membrane</keyword>
<reference evidence="3" key="1">
    <citation type="submission" date="2025-08" db="UniProtKB">
        <authorList>
            <consortium name="RefSeq"/>
        </authorList>
    </citation>
    <scope>IDENTIFICATION</scope>
    <source>
        <tissue evidence="3">Whole organism</tissue>
    </source>
</reference>
<gene>
    <name evidence="3" type="primary">LOC125179242</name>
</gene>
<accession>A0A979FVX8</accession>
<proteinExistence type="predicted"/>